<reference evidence="2 3" key="1">
    <citation type="submission" date="2024-01" db="EMBL/GenBank/DDBJ databases">
        <title>The genomes of 5 underutilized Papilionoideae crops provide insights into root nodulation and disease resistanc.</title>
        <authorList>
            <person name="Jiang F."/>
        </authorList>
    </citation>
    <scope>NUCLEOTIDE SEQUENCE [LARGE SCALE GENOMIC DNA]</scope>
    <source>
        <strain evidence="2">JINMINGXINNONG_FW02</strain>
        <tissue evidence="2">Leaves</tissue>
    </source>
</reference>
<organism evidence="2 3">
    <name type="scientific">Phaseolus coccineus</name>
    <name type="common">Scarlet runner bean</name>
    <name type="synonym">Phaseolus multiflorus</name>
    <dbReference type="NCBI Taxonomy" id="3886"/>
    <lineage>
        <taxon>Eukaryota</taxon>
        <taxon>Viridiplantae</taxon>
        <taxon>Streptophyta</taxon>
        <taxon>Embryophyta</taxon>
        <taxon>Tracheophyta</taxon>
        <taxon>Spermatophyta</taxon>
        <taxon>Magnoliopsida</taxon>
        <taxon>eudicotyledons</taxon>
        <taxon>Gunneridae</taxon>
        <taxon>Pentapetalae</taxon>
        <taxon>rosids</taxon>
        <taxon>fabids</taxon>
        <taxon>Fabales</taxon>
        <taxon>Fabaceae</taxon>
        <taxon>Papilionoideae</taxon>
        <taxon>50 kb inversion clade</taxon>
        <taxon>NPAAA clade</taxon>
        <taxon>indigoferoid/millettioid clade</taxon>
        <taxon>Phaseoleae</taxon>
        <taxon>Phaseolus</taxon>
    </lineage>
</organism>
<protein>
    <submittedName>
        <fullName evidence="2">Uncharacterized protein</fullName>
    </submittedName>
</protein>
<feature type="region of interest" description="Disordered" evidence="1">
    <location>
        <begin position="45"/>
        <end position="103"/>
    </location>
</feature>
<sequence length="103" mass="11552">MMAPFPRTVRSHTPDFVLTSVEISHTPKPTSVPQLHITFSRTRLKVGRNRHRPPEPAPPWVTPTQVGGSTMQWALDESKRQGLNLSGSWQQGHSATYNTPSRI</sequence>
<gene>
    <name evidence="2" type="ORF">VNO80_31181</name>
</gene>
<proteinExistence type="predicted"/>
<dbReference type="AlphaFoldDB" id="A0AAN9QE45"/>
<keyword evidence="3" id="KW-1185">Reference proteome</keyword>
<name>A0AAN9QE45_PHACN</name>
<evidence type="ECO:0000313" key="3">
    <source>
        <dbReference type="Proteomes" id="UP001374584"/>
    </source>
</evidence>
<accession>A0AAN9QE45</accession>
<feature type="compositionally biased region" description="Polar residues" evidence="1">
    <location>
        <begin position="81"/>
        <end position="103"/>
    </location>
</feature>
<dbReference type="EMBL" id="JAYMYR010000011">
    <property type="protein sequence ID" value="KAK7334400.1"/>
    <property type="molecule type" value="Genomic_DNA"/>
</dbReference>
<dbReference type="Proteomes" id="UP001374584">
    <property type="component" value="Unassembled WGS sequence"/>
</dbReference>
<evidence type="ECO:0000256" key="1">
    <source>
        <dbReference type="SAM" id="MobiDB-lite"/>
    </source>
</evidence>
<comment type="caution">
    <text evidence="2">The sequence shown here is derived from an EMBL/GenBank/DDBJ whole genome shotgun (WGS) entry which is preliminary data.</text>
</comment>
<evidence type="ECO:0000313" key="2">
    <source>
        <dbReference type="EMBL" id="KAK7334400.1"/>
    </source>
</evidence>